<accession>A0A6J5T4C1</accession>
<reference evidence="1" key="1">
    <citation type="submission" date="2020-05" db="EMBL/GenBank/DDBJ databases">
        <authorList>
            <person name="Chiriac C."/>
            <person name="Salcher M."/>
            <person name="Ghai R."/>
            <person name="Kavagutti S V."/>
        </authorList>
    </citation>
    <scope>NUCLEOTIDE SEQUENCE</scope>
</reference>
<proteinExistence type="predicted"/>
<evidence type="ECO:0000313" key="1">
    <source>
        <dbReference type="EMBL" id="CAB4222635.1"/>
    </source>
</evidence>
<protein>
    <submittedName>
        <fullName evidence="1">Uncharacterized protein</fullName>
    </submittedName>
</protein>
<organism evidence="1">
    <name type="scientific">uncultured Caudovirales phage</name>
    <dbReference type="NCBI Taxonomy" id="2100421"/>
    <lineage>
        <taxon>Viruses</taxon>
        <taxon>Duplodnaviria</taxon>
        <taxon>Heunggongvirae</taxon>
        <taxon>Uroviricota</taxon>
        <taxon>Caudoviricetes</taxon>
        <taxon>Peduoviridae</taxon>
        <taxon>Maltschvirus</taxon>
        <taxon>Maltschvirus maltsch</taxon>
    </lineage>
</organism>
<name>A0A6J5T4C1_9CAUD</name>
<dbReference type="EMBL" id="LR797523">
    <property type="protein sequence ID" value="CAB4222635.1"/>
    <property type="molecule type" value="Genomic_DNA"/>
</dbReference>
<sequence>MNASELKRNLGHTGSYFFNRENMKFFGDSMANFGVRKRVICNNRGVEVECWELWRKRAVKHGLQSSHYWAVDNFRAVHKSN</sequence>
<gene>
    <name evidence="1" type="ORF">UFOVP1655_159</name>
</gene>